<dbReference type="RefSeq" id="WP_380096361.1">
    <property type="nucleotide sequence ID" value="NZ_JBHRYD010000005.1"/>
</dbReference>
<evidence type="ECO:0000313" key="2">
    <source>
        <dbReference type="EMBL" id="MFC3704639.1"/>
    </source>
</evidence>
<name>A0ABV7X0F6_9HYPH</name>
<dbReference type="Proteomes" id="UP001595613">
    <property type="component" value="Unassembled WGS sequence"/>
</dbReference>
<proteinExistence type="predicted"/>
<evidence type="ECO:0000256" key="1">
    <source>
        <dbReference type="SAM" id="MobiDB-lite"/>
    </source>
</evidence>
<accession>A0ABV7X0F6</accession>
<sequence>MGEIDFDDKQYQAAVARGNAERLDRPIPVSVRYEAKPGRIVVEFESGASFMVPTSALQGLAKADPHDLAQVELLGETGLHWPSLDIDFTIASLMQGVFGTASFMEAQRKGGQSRSPEKTAAARRNGLRGGRPRKSS</sequence>
<keyword evidence="3" id="KW-1185">Reference proteome</keyword>
<dbReference type="Gene3D" id="3.30.2020.40">
    <property type="entry name" value="Uncharacterised protein PF10387, DUF2442"/>
    <property type="match status" value="1"/>
</dbReference>
<gene>
    <name evidence="2" type="ORF">ACFOOL_07700</name>
</gene>
<evidence type="ECO:0000313" key="3">
    <source>
        <dbReference type="Proteomes" id="UP001595613"/>
    </source>
</evidence>
<organism evidence="2 3">
    <name type="scientific">Devosia honganensis</name>
    <dbReference type="NCBI Taxonomy" id="1610527"/>
    <lineage>
        <taxon>Bacteria</taxon>
        <taxon>Pseudomonadati</taxon>
        <taxon>Pseudomonadota</taxon>
        <taxon>Alphaproteobacteria</taxon>
        <taxon>Hyphomicrobiales</taxon>
        <taxon>Devosiaceae</taxon>
        <taxon>Devosia</taxon>
    </lineage>
</organism>
<comment type="caution">
    <text evidence="2">The sequence shown here is derived from an EMBL/GenBank/DDBJ whole genome shotgun (WGS) entry which is preliminary data.</text>
</comment>
<dbReference type="EMBL" id="JBHRYD010000005">
    <property type="protein sequence ID" value="MFC3704639.1"/>
    <property type="molecule type" value="Genomic_DNA"/>
</dbReference>
<dbReference type="InterPro" id="IPR018841">
    <property type="entry name" value="DUF2442"/>
</dbReference>
<dbReference type="Pfam" id="PF10387">
    <property type="entry name" value="DUF2442"/>
    <property type="match status" value="1"/>
</dbReference>
<feature type="region of interest" description="Disordered" evidence="1">
    <location>
        <begin position="106"/>
        <end position="136"/>
    </location>
</feature>
<reference evidence="3" key="1">
    <citation type="journal article" date="2019" name="Int. J. Syst. Evol. Microbiol.">
        <title>The Global Catalogue of Microorganisms (GCM) 10K type strain sequencing project: providing services to taxonomists for standard genome sequencing and annotation.</title>
        <authorList>
            <consortium name="The Broad Institute Genomics Platform"/>
            <consortium name="The Broad Institute Genome Sequencing Center for Infectious Disease"/>
            <person name="Wu L."/>
            <person name="Ma J."/>
        </authorList>
    </citation>
    <scope>NUCLEOTIDE SEQUENCE [LARGE SCALE GENOMIC DNA]</scope>
    <source>
        <strain evidence="3">KCTC 42281</strain>
    </source>
</reference>
<protein>
    <submittedName>
        <fullName evidence="2">DUF2442 domain-containing protein</fullName>
    </submittedName>
</protein>